<dbReference type="RefSeq" id="WP_077845663.1">
    <property type="nucleotide sequence ID" value="NZ_LZZM01000022.1"/>
</dbReference>
<name>A0A1S8TXS0_9CLOT</name>
<keyword evidence="1" id="KW-1133">Transmembrane helix</keyword>
<sequence>MKNIFCTTTAKTNEEYKNVIKNRMKIMVIFMVIGIITALAGLLGEFYFKAPLSDKTLGVYTGLGSSLFAAGLVLWIKNKLILNNEEKLRESRLNNTDERNQEISHKALSIATYVMIISLYIVGLIGGIFYPILFNVLSFIVCIFLLTYVIAYKYYNKKM</sequence>
<feature type="transmembrane region" description="Helical" evidence="1">
    <location>
        <begin position="107"/>
        <end position="130"/>
    </location>
</feature>
<organism evidence="2 3">
    <name type="scientific">Clostridium puniceum</name>
    <dbReference type="NCBI Taxonomy" id="29367"/>
    <lineage>
        <taxon>Bacteria</taxon>
        <taxon>Bacillati</taxon>
        <taxon>Bacillota</taxon>
        <taxon>Clostridia</taxon>
        <taxon>Eubacteriales</taxon>
        <taxon>Clostridiaceae</taxon>
        <taxon>Clostridium</taxon>
    </lineage>
</organism>
<feature type="transmembrane region" description="Helical" evidence="1">
    <location>
        <begin position="59"/>
        <end position="76"/>
    </location>
</feature>
<dbReference type="Proteomes" id="UP000190890">
    <property type="component" value="Unassembled WGS sequence"/>
</dbReference>
<evidence type="ECO:0000256" key="1">
    <source>
        <dbReference type="SAM" id="Phobius"/>
    </source>
</evidence>
<dbReference type="EMBL" id="LZZM01000022">
    <property type="protein sequence ID" value="OOM82215.1"/>
    <property type="molecule type" value="Genomic_DNA"/>
</dbReference>
<evidence type="ECO:0008006" key="4">
    <source>
        <dbReference type="Google" id="ProtNLM"/>
    </source>
</evidence>
<dbReference type="AlphaFoldDB" id="A0A1S8TXS0"/>
<dbReference type="InterPro" id="IPR019235">
    <property type="entry name" value="DUF2178_TM"/>
</dbReference>
<accession>A0A1S8TXS0</accession>
<feature type="transmembrane region" description="Helical" evidence="1">
    <location>
        <begin position="26"/>
        <end position="47"/>
    </location>
</feature>
<reference evidence="2 3" key="1">
    <citation type="submission" date="2016-05" db="EMBL/GenBank/DDBJ databases">
        <title>Microbial solvent formation.</title>
        <authorList>
            <person name="Poehlein A."/>
            <person name="Montoya Solano J.D."/>
            <person name="Flitsch S."/>
            <person name="Krabben P."/>
            <person name="Duerre P."/>
            <person name="Daniel R."/>
        </authorList>
    </citation>
    <scope>NUCLEOTIDE SEQUENCE [LARGE SCALE GENOMIC DNA]</scope>
    <source>
        <strain evidence="2 3">DSM 2619</strain>
    </source>
</reference>
<comment type="caution">
    <text evidence="2">The sequence shown here is derived from an EMBL/GenBank/DDBJ whole genome shotgun (WGS) entry which is preliminary data.</text>
</comment>
<proteinExistence type="predicted"/>
<keyword evidence="1" id="KW-0472">Membrane</keyword>
<keyword evidence="3" id="KW-1185">Reference proteome</keyword>
<protein>
    <recommendedName>
        <fullName evidence="4">DUF2178 domain-containing protein</fullName>
    </recommendedName>
</protein>
<gene>
    <name evidence="2" type="ORF">CLPUN_03540</name>
</gene>
<feature type="transmembrane region" description="Helical" evidence="1">
    <location>
        <begin position="136"/>
        <end position="155"/>
    </location>
</feature>
<evidence type="ECO:0000313" key="3">
    <source>
        <dbReference type="Proteomes" id="UP000190890"/>
    </source>
</evidence>
<keyword evidence="1" id="KW-0812">Transmembrane</keyword>
<evidence type="ECO:0000313" key="2">
    <source>
        <dbReference type="EMBL" id="OOM82215.1"/>
    </source>
</evidence>
<dbReference type="OrthoDB" id="2049764at2"/>
<dbReference type="Pfam" id="PF09946">
    <property type="entry name" value="DUF2178"/>
    <property type="match status" value="1"/>
</dbReference>